<dbReference type="OrthoDB" id="28335at2759"/>
<feature type="compositionally biased region" description="Low complexity" evidence="1">
    <location>
        <begin position="153"/>
        <end position="182"/>
    </location>
</feature>
<feature type="region of interest" description="Disordered" evidence="1">
    <location>
        <begin position="1"/>
        <end position="32"/>
    </location>
</feature>
<comment type="caution">
    <text evidence="2">The sequence shown here is derived from an EMBL/GenBank/DDBJ whole genome shotgun (WGS) entry which is preliminary data.</text>
</comment>
<sequence length="308" mass="32649">MPRAKETDSSAKSSAAAIRIRENQRRSRARRKEYVEGMQRKLQEYETKGVAATLEMQQAARDVAIENARLRLLLAHSGVTADAIEGFLQSFKGQDASEAEHYAARIATAESIAALGRPSTVATLFPEHAHIDKLAVLASASMQQSASGHDSDGTITSDDSTTGPSTGPVTPSSSSLNAPSPSDGGFEAPQTMSCDAAAHIIAQMQGCGLREPSKGSMEASSQDDLTPNSEQGMSVFLKEALWSTDLDLPVYALKAGKLMIDAIYFHLGFALVSALGRLMRCTVTSTTTSHQMGLSKIVIRPGGFVTGS</sequence>
<keyword evidence="3" id="KW-1185">Reference proteome</keyword>
<dbReference type="Proteomes" id="UP000219286">
    <property type="component" value="Unassembled WGS sequence"/>
</dbReference>
<accession>A0A2H2ZU15</accession>
<proteinExistence type="predicted"/>
<evidence type="ECO:0000313" key="2">
    <source>
        <dbReference type="EMBL" id="OTA05516.1"/>
    </source>
</evidence>
<organism evidence="2 3">
    <name type="scientific">Trichoderma parareesei</name>
    <name type="common">Filamentous fungus</name>
    <dbReference type="NCBI Taxonomy" id="858221"/>
    <lineage>
        <taxon>Eukaryota</taxon>
        <taxon>Fungi</taxon>
        <taxon>Dikarya</taxon>
        <taxon>Ascomycota</taxon>
        <taxon>Pezizomycotina</taxon>
        <taxon>Sordariomycetes</taxon>
        <taxon>Hypocreomycetidae</taxon>
        <taxon>Hypocreales</taxon>
        <taxon>Hypocreaceae</taxon>
        <taxon>Trichoderma</taxon>
    </lineage>
</organism>
<name>A0A2H2ZU15_TRIPA</name>
<dbReference type="CDD" id="cd14688">
    <property type="entry name" value="bZIP_YAP"/>
    <property type="match status" value="1"/>
</dbReference>
<protein>
    <recommendedName>
        <fullName evidence="4">BZIP domain-containing protein</fullName>
    </recommendedName>
</protein>
<feature type="region of interest" description="Disordered" evidence="1">
    <location>
        <begin position="144"/>
        <end position="189"/>
    </location>
</feature>
<evidence type="ECO:0000313" key="3">
    <source>
        <dbReference type="Proteomes" id="UP000219286"/>
    </source>
</evidence>
<gene>
    <name evidence="2" type="ORF">A9Z42_0061950</name>
</gene>
<evidence type="ECO:0000256" key="1">
    <source>
        <dbReference type="SAM" id="MobiDB-lite"/>
    </source>
</evidence>
<evidence type="ECO:0008006" key="4">
    <source>
        <dbReference type="Google" id="ProtNLM"/>
    </source>
</evidence>
<dbReference type="AlphaFoldDB" id="A0A2H2ZU15"/>
<reference evidence="2 3" key="1">
    <citation type="journal article" date="2015" name="Genome Announc.">
        <title>Genome sequence and annotation of Trichoderma parareesei, the ancestor of the cellulase producer Trichoderma reesei.</title>
        <authorList>
            <person name="Yang D."/>
            <person name="Pomraning K."/>
            <person name="Kopchinskiy A."/>
            <person name="Karimi Aghcheh R."/>
            <person name="Atanasova L."/>
            <person name="Chenthamara K."/>
            <person name="Baker S.E."/>
            <person name="Zhang R."/>
            <person name="Shen Q."/>
            <person name="Freitag M."/>
            <person name="Kubicek C.P."/>
            <person name="Druzhinina I.S."/>
        </authorList>
    </citation>
    <scope>NUCLEOTIDE SEQUENCE [LARGE SCALE GENOMIC DNA]</scope>
    <source>
        <strain evidence="2 3">CBS 125925</strain>
    </source>
</reference>
<feature type="compositionally biased region" description="Polar residues" evidence="1">
    <location>
        <begin position="218"/>
        <end position="228"/>
    </location>
</feature>
<dbReference type="PANTHER" id="PTHR42070">
    <property type="entry name" value="FILAMENT ASSOCIATED PROTEIN, PUTATIVE (AFU_ORTHOLOGUE AFUA_8G06630)-RELATED"/>
    <property type="match status" value="1"/>
</dbReference>
<feature type="region of interest" description="Disordered" evidence="1">
    <location>
        <begin position="209"/>
        <end position="228"/>
    </location>
</feature>
<dbReference type="PANTHER" id="PTHR42070:SF1">
    <property type="entry name" value="FILAMENT ASSOCIATED PROTEIN, PUTATIVE (AFU_ORTHOLOGUE AFUA_8G06630)-RELATED"/>
    <property type="match status" value="1"/>
</dbReference>
<dbReference type="EMBL" id="LFMI01000610">
    <property type="protein sequence ID" value="OTA05516.1"/>
    <property type="molecule type" value="Genomic_DNA"/>
</dbReference>